<dbReference type="InterPro" id="IPR036282">
    <property type="entry name" value="Glutathione-S-Trfase_C_sf"/>
</dbReference>
<dbReference type="PROSITE" id="PS50405">
    <property type="entry name" value="GST_CTER"/>
    <property type="match status" value="1"/>
</dbReference>
<dbReference type="GO" id="GO:0006749">
    <property type="term" value="P:glutathione metabolic process"/>
    <property type="evidence" value="ECO:0007669"/>
    <property type="project" value="TreeGrafter"/>
</dbReference>
<protein>
    <submittedName>
        <fullName evidence="4">Glutathione S-transferase family protein</fullName>
    </submittedName>
</protein>
<dbReference type="SUPFAM" id="SSF47616">
    <property type="entry name" value="GST C-terminal domain-like"/>
    <property type="match status" value="1"/>
</dbReference>
<dbReference type="SFLD" id="SFLDS00019">
    <property type="entry name" value="Glutathione_Transferase_(cytos"/>
    <property type="match status" value="1"/>
</dbReference>
<dbReference type="InterPro" id="IPR036249">
    <property type="entry name" value="Thioredoxin-like_sf"/>
</dbReference>
<dbReference type="InterPro" id="IPR004046">
    <property type="entry name" value="GST_C"/>
</dbReference>
<evidence type="ECO:0000313" key="5">
    <source>
        <dbReference type="Proteomes" id="UP000773614"/>
    </source>
</evidence>
<dbReference type="AlphaFoldDB" id="A0A964T7D8"/>
<dbReference type="Pfam" id="PF13409">
    <property type="entry name" value="GST_N_2"/>
    <property type="match status" value="1"/>
</dbReference>
<evidence type="ECO:0000259" key="3">
    <source>
        <dbReference type="PROSITE" id="PS50405"/>
    </source>
</evidence>
<reference evidence="4" key="1">
    <citation type="submission" date="2019-03" db="EMBL/GenBank/DDBJ databases">
        <title>Afifella sp. nov., isolated from activated sludge.</title>
        <authorList>
            <person name="Li Q."/>
            <person name="Liu Y."/>
        </authorList>
    </citation>
    <scope>NUCLEOTIDE SEQUENCE</scope>
    <source>
        <strain evidence="4">L72</strain>
    </source>
</reference>
<dbReference type="PROSITE" id="PS50404">
    <property type="entry name" value="GST_NTER"/>
    <property type="match status" value="1"/>
</dbReference>
<comment type="subunit">
    <text evidence="1">Homodimer.</text>
</comment>
<sequence>MITLIHYPLSVPSRLVRLVLAECEIVPQLQEEAAWERRPEFLIVNPAGTLPVLVEDDAPPVCGIWAVSEYLDETRGFALGDRRLLPSSAAQRAEVRRLTEWFSMRFDDEVTGYLVEEKVTKRERARRGGNGSPDSSALRAARSNIRTHLAYIEHLLGARNWLAGERMSYADLAAAAALSVADYLGEVPWSEAEEAKNWYMRMKSRPGFRPLLADQIRTVRPPEHYALLDF</sequence>
<dbReference type="SUPFAM" id="SSF52833">
    <property type="entry name" value="Thioredoxin-like"/>
    <property type="match status" value="1"/>
</dbReference>
<dbReference type="Gene3D" id="3.40.30.10">
    <property type="entry name" value="Glutaredoxin"/>
    <property type="match status" value="1"/>
</dbReference>
<evidence type="ECO:0000256" key="1">
    <source>
        <dbReference type="ARBA" id="ARBA00011738"/>
    </source>
</evidence>
<dbReference type="RefSeq" id="WP_205520983.1">
    <property type="nucleotide sequence ID" value="NZ_SPKJ01000102.1"/>
</dbReference>
<comment type="caution">
    <text evidence="4">The sequence shown here is derived from an EMBL/GenBank/DDBJ whole genome shotgun (WGS) entry which is preliminary data.</text>
</comment>
<dbReference type="PANTHER" id="PTHR43969:SF9">
    <property type="entry name" value="GLUTATHIONE S TRANSFERASE D10, ISOFORM A-RELATED"/>
    <property type="match status" value="1"/>
</dbReference>
<dbReference type="Pfam" id="PF00043">
    <property type="entry name" value="GST_C"/>
    <property type="match status" value="1"/>
</dbReference>
<feature type="domain" description="GST N-terminal" evidence="2">
    <location>
        <begin position="1"/>
        <end position="79"/>
    </location>
</feature>
<dbReference type="InterPro" id="IPR004045">
    <property type="entry name" value="Glutathione_S-Trfase_N"/>
</dbReference>
<organism evidence="4 5">
    <name type="scientific">Propylenella binzhouense</name>
    <dbReference type="NCBI Taxonomy" id="2555902"/>
    <lineage>
        <taxon>Bacteria</taxon>
        <taxon>Pseudomonadati</taxon>
        <taxon>Pseudomonadota</taxon>
        <taxon>Alphaproteobacteria</taxon>
        <taxon>Hyphomicrobiales</taxon>
        <taxon>Propylenellaceae</taxon>
        <taxon>Propylenella</taxon>
    </lineage>
</organism>
<dbReference type="Proteomes" id="UP000773614">
    <property type="component" value="Unassembled WGS sequence"/>
</dbReference>
<dbReference type="InterPro" id="IPR040079">
    <property type="entry name" value="Glutathione_S-Trfase"/>
</dbReference>
<accession>A0A964T7D8</accession>
<dbReference type="InterPro" id="IPR010987">
    <property type="entry name" value="Glutathione-S-Trfase_C-like"/>
</dbReference>
<dbReference type="Gene3D" id="1.20.1050.10">
    <property type="match status" value="1"/>
</dbReference>
<gene>
    <name evidence="4" type="ORF">E4O86_19430</name>
</gene>
<proteinExistence type="predicted"/>
<evidence type="ECO:0000259" key="2">
    <source>
        <dbReference type="PROSITE" id="PS50404"/>
    </source>
</evidence>
<dbReference type="EMBL" id="SPKJ01000102">
    <property type="protein sequence ID" value="MYZ49883.1"/>
    <property type="molecule type" value="Genomic_DNA"/>
</dbReference>
<dbReference type="GO" id="GO:0004364">
    <property type="term" value="F:glutathione transferase activity"/>
    <property type="evidence" value="ECO:0007669"/>
    <property type="project" value="TreeGrafter"/>
</dbReference>
<keyword evidence="5" id="KW-1185">Reference proteome</keyword>
<feature type="domain" description="GST C-terminal" evidence="3">
    <location>
        <begin position="88"/>
        <end position="222"/>
    </location>
</feature>
<dbReference type="CDD" id="cd00299">
    <property type="entry name" value="GST_C_family"/>
    <property type="match status" value="1"/>
</dbReference>
<dbReference type="PANTHER" id="PTHR43969">
    <property type="entry name" value="GLUTATHIONE S TRANSFERASE D10, ISOFORM A-RELATED"/>
    <property type="match status" value="1"/>
</dbReference>
<evidence type="ECO:0000313" key="4">
    <source>
        <dbReference type="EMBL" id="MYZ49883.1"/>
    </source>
</evidence>
<name>A0A964T7D8_9HYPH</name>